<gene>
    <name evidence="1" type="ORF">BN2614_LOCUS2</name>
</gene>
<sequence>MTRFRPSFRWMVRRASSPAGVFCSRSRMPLLEGLLSSAGEA</sequence>
<keyword evidence="2" id="KW-1185">Reference proteome</keyword>
<proteinExistence type="predicted"/>
<organism evidence="1 2">
    <name type="scientific">Gulo gulo</name>
    <name type="common">Wolverine</name>
    <name type="synonym">Gluton</name>
    <dbReference type="NCBI Taxonomy" id="48420"/>
    <lineage>
        <taxon>Eukaryota</taxon>
        <taxon>Metazoa</taxon>
        <taxon>Chordata</taxon>
        <taxon>Craniata</taxon>
        <taxon>Vertebrata</taxon>
        <taxon>Euteleostomi</taxon>
        <taxon>Mammalia</taxon>
        <taxon>Eutheria</taxon>
        <taxon>Laurasiatheria</taxon>
        <taxon>Carnivora</taxon>
        <taxon>Caniformia</taxon>
        <taxon>Musteloidea</taxon>
        <taxon>Mustelidae</taxon>
        <taxon>Guloninae</taxon>
        <taxon>Gulo</taxon>
    </lineage>
</organism>
<dbReference type="AlphaFoldDB" id="A0A9X9LU31"/>
<dbReference type="EMBL" id="CYRY02017858">
    <property type="protein sequence ID" value="VCW93472.1"/>
    <property type="molecule type" value="Genomic_DNA"/>
</dbReference>
<name>A0A9X9LU31_GULGU</name>
<reference evidence="1 2" key="1">
    <citation type="submission" date="2018-10" db="EMBL/GenBank/DDBJ databases">
        <authorList>
            <person name="Ekblom R."/>
            <person name="Jareborg N."/>
        </authorList>
    </citation>
    <scope>NUCLEOTIDE SEQUENCE [LARGE SCALE GENOMIC DNA]</scope>
    <source>
        <tissue evidence="1">Muscle</tissue>
    </source>
</reference>
<protein>
    <submittedName>
        <fullName evidence="1">Uncharacterized protein</fullName>
    </submittedName>
</protein>
<comment type="caution">
    <text evidence="1">The sequence shown here is derived from an EMBL/GenBank/DDBJ whole genome shotgun (WGS) entry which is preliminary data.</text>
</comment>
<accession>A0A9X9LU31</accession>
<evidence type="ECO:0000313" key="1">
    <source>
        <dbReference type="EMBL" id="VCW93472.1"/>
    </source>
</evidence>
<dbReference type="Proteomes" id="UP000269945">
    <property type="component" value="Unassembled WGS sequence"/>
</dbReference>
<evidence type="ECO:0000313" key="2">
    <source>
        <dbReference type="Proteomes" id="UP000269945"/>
    </source>
</evidence>